<organism evidence="1 2">
    <name type="scientific">Lactuca virosa</name>
    <dbReference type="NCBI Taxonomy" id="75947"/>
    <lineage>
        <taxon>Eukaryota</taxon>
        <taxon>Viridiplantae</taxon>
        <taxon>Streptophyta</taxon>
        <taxon>Embryophyta</taxon>
        <taxon>Tracheophyta</taxon>
        <taxon>Spermatophyta</taxon>
        <taxon>Magnoliopsida</taxon>
        <taxon>eudicotyledons</taxon>
        <taxon>Gunneridae</taxon>
        <taxon>Pentapetalae</taxon>
        <taxon>asterids</taxon>
        <taxon>campanulids</taxon>
        <taxon>Asterales</taxon>
        <taxon>Asteraceae</taxon>
        <taxon>Cichorioideae</taxon>
        <taxon>Cichorieae</taxon>
        <taxon>Lactucinae</taxon>
        <taxon>Lactuca</taxon>
    </lineage>
</organism>
<protein>
    <submittedName>
        <fullName evidence="1">Uncharacterized protein</fullName>
    </submittedName>
</protein>
<comment type="caution">
    <text evidence="1">The sequence shown here is derived from an EMBL/GenBank/DDBJ whole genome shotgun (WGS) entry which is preliminary data.</text>
</comment>
<keyword evidence="2" id="KW-1185">Reference proteome</keyword>
<evidence type="ECO:0000313" key="2">
    <source>
        <dbReference type="Proteomes" id="UP001157418"/>
    </source>
</evidence>
<dbReference type="EMBL" id="CAKMRJ010001112">
    <property type="protein sequence ID" value="CAH1421474.1"/>
    <property type="molecule type" value="Genomic_DNA"/>
</dbReference>
<sequence>MPVGCLKLISIDLRNARLRILDLHLAPNLEKLILVECNDLEELHIPSRCLNHEYLLLSNSKLRTLDIGLTPNLKYLDLKSSYYLEELHMADQCQKLTNLDTSHSKLRTLDLRLTPNLKGLDLSYCCISDVGTGLEDLGKVGEASSSIDGDTKHASIHNHENTRLNRFLRLSQPI</sequence>
<dbReference type="Proteomes" id="UP001157418">
    <property type="component" value="Unassembled WGS sequence"/>
</dbReference>
<dbReference type="Gene3D" id="3.80.10.10">
    <property type="entry name" value="Ribonuclease Inhibitor"/>
    <property type="match status" value="1"/>
</dbReference>
<dbReference type="SUPFAM" id="SSF52058">
    <property type="entry name" value="L domain-like"/>
    <property type="match status" value="1"/>
</dbReference>
<reference evidence="1 2" key="1">
    <citation type="submission" date="2022-01" db="EMBL/GenBank/DDBJ databases">
        <authorList>
            <person name="Xiong W."/>
            <person name="Schranz E."/>
        </authorList>
    </citation>
    <scope>NUCLEOTIDE SEQUENCE [LARGE SCALE GENOMIC DNA]</scope>
</reference>
<evidence type="ECO:0000313" key="1">
    <source>
        <dbReference type="EMBL" id="CAH1421474.1"/>
    </source>
</evidence>
<dbReference type="AlphaFoldDB" id="A0AAU9MBK5"/>
<dbReference type="InterPro" id="IPR032675">
    <property type="entry name" value="LRR_dom_sf"/>
</dbReference>
<name>A0AAU9MBK5_9ASTR</name>
<proteinExistence type="predicted"/>
<accession>A0AAU9MBK5</accession>
<gene>
    <name evidence="1" type="ORF">LVIROSA_LOCUS8873</name>
</gene>